<evidence type="ECO:0000259" key="2">
    <source>
        <dbReference type="PROSITE" id="PS50011"/>
    </source>
</evidence>
<keyword evidence="1" id="KW-0472">Membrane</keyword>
<protein>
    <recommendedName>
        <fullName evidence="2">Protein kinase domain-containing protein</fullName>
    </recommendedName>
</protein>
<dbReference type="Proteomes" id="UP000688137">
    <property type="component" value="Unassembled WGS sequence"/>
</dbReference>
<evidence type="ECO:0000313" key="4">
    <source>
        <dbReference type="Proteomes" id="UP000688137"/>
    </source>
</evidence>
<evidence type="ECO:0000313" key="3">
    <source>
        <dbReference type="EMBL" id="CAD8052095.1"/>
    </source>
</evidence>
<feature type="transmembrane region" description="Helical" evidence="1">
    <location>
        <begin position="524"/>
        <end position="541"/>
    </location>
</feature>
<dbReference type="PANTHER" id="PTHR33706">
    <property type="entry name" value="MORN VARIANT REPEAT PROTEIN"/>
    <property type="match status" value="1"/>
</dbReference>
<dbReference type="AlphaFoldDB" id="A0A8S1KE91"/>
<keyword evidence="1" id="KW-1133">Transmembrane helix</keyword>
<accession>A0A8S1KE91</accession>
<keyword evidence="1" id="KW-0812">Transmembrane</keyword>
<comment type="caution">
    <text evidence="3">The sequence shown here is derived from an EMBL/GenBank/DDBJ whole genome shotgun (WGS) entry which is preliminary data.</text>
</comment>
<feature type="domain" description="Protein kinase" evidence="2">
    <location>
        <begin position="1"/>
        <end position="116"/>
    </location>
</feature>
<reference evidence="3" key="1">
    <citation type="submission" date="2021-01" db="EMBL/GenBank/DDBJ databases">
        <authorList>
            <consortium name="Genoscope - CEA"/>
            <person name="William W."/>
        </authorList>
    </citation>
    <scope>NUCLEOTIDE SEQUENCE</scope>
</reference>
<dbReference type="PANTHER" id="PTHR33706:SF1">
    <property type="entry name" value="TPR REPEAT PROTEIN"/>
    <property type="match status" value="1"/>
</dbReference>
<keyword evidence="4" id="KW-1185">Reference proteome</keyword>
<sequence>MSVNGTYDYIAPEILISKEYDASVDIWSLGVIFFEVLVGKQFFRLLNLDKIQDYIIISQIQINWIIKAQKNLQNKEVEILNKMIVQRLNIQTDCSLNKSIQRIKINDLVDELENMYNLDISISSLIVENKFLNWEIISEFNGPSVSINQSLSIQNSNKSQIEDIIPKLPELLMQNAKNSYLRNDQVNYIPKSASQSMWINKEEINNHQQCGEYGKNLNKKGKWIAIWKGEQLQNAGGVYDGIQNIKFFDEGKKKGKRKELFHNFRSQAQVYEVCEYINSRRSGIWKYLYKDQEIAQGIYNEFGQKNGKWIELSERFQDKCQIIYDGVYKNCNKVGKWYTMEREIIFNQQFYEVKKGNNNSIKIGSWIELIPVQSLIKIHIIMGQKLEIGKFFGIKMEIMKRSKSQKIGNWIELIDNYKKDRQITFVGQYKNGMKVYKWDTIFKQNQQNEIMQHNLKQQIFKSGGGSYLENLVDCEDSIKIGRWIELSDNFKMDSQIIHVGSYKNKYKVGKWHIFYRKIEKFYNFYYSFYWILSIFNNYYNLKLQKKQSQNYIEGTKKQIA</sequence>
<evidence type="ECO:0000256" key="1">
    <source>
        <dbReference type="SAM" id="Phobius"/>
    </source>
</evidence>
<dbReference type="GO" id="GO:0005524">
    <property type="term" value="F:ATP binding"/>
    <property type="evidence" value="ECO:0007669"/>
    <property type="project" value="InterPro"/>
</dbReference>
<dbReference type="EMBL" id="CAJJDM010000016">
    <property type="protein sequence ID" value="CAD8052095.1"/>
    <property type="molecule type" value="Genomic_DNA"/>
</dbReference>
<dbReference type="GO" id="GO:0004672">
    <property type="term" value="F:protein kinase activity"/>
    <property type="evidence" value="ECO:0007669"/>
    <property type="project" value="InterPro"/>
</dbReference>
<dbReference type="Pfam" id="PF00069">
    <property type="entry name" value="Pkinase"/>
    <property type="match status" value="1"/>
</dbReference>
<name>A0A8S1KE91_PARPR</name>
<organism evidence="3 4">
    <name type="scientific">Paramecium primaurelia</name>
    <dbReference type="NCBI Taxonomy" id="5886"/>
    <lineage>
        <taxon>Eukaryota</taxon>
        <taxon>Sar</taxon>
        <taxon>Alveolata</taxon>
        <taxon>Ciliophora</taxon>
        <taxon>Intramacronucleata</taxon>
        <taxon>Oligohymenophorea</taxon>
        <taxon>Peniculida</taxon>
        <taxon>Parameciidae</taxon>
        <taxon>Paramecium</taxon>
    </lineage>
</organism>
<dbReference type="PROSITE" id="PS50011">
    <property type="entry name" value="PROTEIN_KINASE_DOM"/>
    <property type="match status" value="1"/>
</dbReference>
<dbReference type="InterPro" id="IPR000719">
    <property type="entry name" value="Prot_kinase_dom"/>
</dbReference>
<proteinExistence type="predicted"/>
<gene>
    <name evidence="3" type="ORF">PPRIM_AZ9-3.1.T0190011</name>
</gene>